<name>A0A0A9EJV3_ARUDO</name>
<reference evidence="1" key="2">
    <citation type="journal article" date="2015" name="Data Brief">
        <title>Shoot transcriptome of the giant reed, Arundo donax.</title>
        <authorList>
            <person name="Barrero R.A."/>
            <person name="Guerrero F.D."/>
            <person name="Moolhuijzen P."/>
            <person name="Goolsby J.A."/>
            <person name="Tidwell J."/>
            <person name="Bellgard S.E."/>
            <person name="Bellgard M.I."/>
        </authorList>
    </citation>
    <scope>NUCLEOTIDE SEQUENCE</scope>
    <source>
        <tissue evidence="1">Shoot tissue taken approximately 20 cm above the soil surface</tissue>
    </source>
</reference>
<evidence type="ECO:0000313" key="1">
    <source>
        <dbReference type="EMBL" id="JAD99293.1"/>
    </source>
</evidence>
<dbReference type="EMBL" id="GBRH01198602">
    <property type="protein sequence ID" value="JAD99293.1"/>
    <property type="molecule type" value="Transcribed_RNA"/>
</dbReference>
<reference evidence="1" key="1">
    <citation type="submission" date="2014-09" db="EMBL/GenBank/DDBJ databases">
        <authorList>
            <person name="Magalhaes I.L.F."/>
            <person name="Oliveira U."/>
            <person name="Santos F.R."/>
            <person name="Vidigal T.H.D.A."/>
            <person name="Brescovit A.D."/>
            <person name="Santos A.J."/>
        </authorList>
    </citation>
    <scope>NUCLEOTIDE SEQUENCE</scope>
    <source>
        <tissue evidence="1">Shoot tissue taken approximately 20 cm above the soil surface</tissue>
    </source>
</reference>
<organism evidence="1">
    <name type="scientific">Arundo donax</name>
    <name type="common">Giant reed</name>
    <name type="synonym">Donax arundinaceus</name>
    <dbReference type="NCBI Taxonomy" id="35708"/>
    <lineage>
        <taxon>Eukaryota</taxon>
        <taxon>Viridiplantae</taxon>
        <taxon>Streptophyta</taxon>
        <taxon>Embryophyta</taxon>
        <taxon>Tracheophyta</taxon>
        <taxon>Spermatophyta</taxon>
        <taxon>Magnoliopsida</taxon>
        <taxon>Liliopsida</taxon>
        <taxon>Poales</taxon>
        <taxon>Poaceae</taxon>
        <taxon>PACMAD clade</taxon>
        <taxon>Arundinoideae</taxon>
        <taxon>Arundineae</taxon>
        <taxon>Arundo</taxon>
    </lineage>
</organism>
<dbReference type="AlphaFoldDB" id="A0A0A9EJV3"/>
<protein>
    <submittedName>
        <fullName evidence="1">Uncharacterized protein</fullName>
    </submittedName>
</protein>
<accession>A0A0A9EJV3</accession>
<proteinExistence type="predicted"/>
<sequence>MSSPICIKTRPQLRVLLSLPDTLMLDAAAISELQTRRAQVRINWINT</sequence>